<dbReference type="InterPro" id="IPR006059">
    <property type="entry name" value="SBP"/>
</dbReference>
<evidence type="ECO:0000256" key="1">
    <source>
        <dbReference type="ARBA" id="ARBA00022729"/>
    </source>
</evidence>
<gene>
    <name evidence="3" type="ORF">Q3982_02775</name>
</gene>
<dbReference type="PROSITE" id="PS51257">
    <property type="entry name" value="PROKAR_LIPOPROTEIN"/>
    <property type="match status" value="1"/>
</dbReference>
<dbReference type="PROSITE" id="PS51318">
    <property type="entry name" value="TAT"/>
    <property type="match status" value="1"/>
</dbReference>
<keyword evidence="4" id="KW-1185">Reference proteome</keyword>
<dbReference type="GO" id="GO:0030976">
    <property type="term" value="F:thiamine pyrophosphate binding"/>
    <property type="evidence" value="ECO:0007669"/>
    <property type="project" value="TreeGrafter"/>
</dbReference>
<feature type="chain" id="PRO_5041362799" evidence="2">
    <location>
        <begin position="22"/>
        <end position="334"/>
    </location>
</feature>
<sequence>MVTRRDFLKASAFFIAGTAFSATLSGCSSDGFSDNTVVIYSSNEGERNENLMTAIRKDLPNIDVRLKYMGTSNVAARLKTQGEDADFDIALGIEAGYLLQAQDSLVSLKDKFDLSVFEDDLRISDKIMPLTRECGCFAHNTEVLSKAGIDGPTSLDDLLDSRFAGKVCMPNPKASSTGYNFYYSMVNLLGEDGALDYFDELAKNVYQFTSSGGAPASALTRSEAGLGLSLVFQLVNEKNDGAPIELDLFPEGVPWTMNGIGVVKGHDKREAVWEVVNWFYEKGILLDKQAFVPDKVFKTQNTKIEGYPENITYANMEGLFDTERKERLLNVWKY</sequence>
<dbReference type="Pfam" id="PF01547">
    <property type="entry name" value="SBP_bac_1"/>
    <property type="match status" value="1"/>
</dbReference>
<dbReference type="AlphaFoldDB" id="A0AA43RI12"/>
<dbReference type="InterPro" id="IPR006311">
    <property type="entry name" value="TAT_signal"/>
</dbReference>
<feature type="signal peptide" evidence="2">
    <location>
        <begin position="1"/>
        <end position="21"/>
    </location>
</feature>
<evidence type="ECO:0000313" key="4">
    <source>
        <dbReference type="Proteomes" id="UP001168575"/>
    </source>
</evidence>
<reference evidence="3" key="1">
    <citation type="submission" date="2023-07" db="EMBL/GenBank/DDBJ databases">
        <title>Between Cages and Wild: Unraveling the Impact of Captivity on Animal Microbiomes and Antimicrobial Resistance.</title>
        <authorList>
            <person name="Schmartz G.P."/>
            <person name="Rehner J."/>
            <person name="Schuff M.J."/>
            <person name="Becker S.L."/>
            <person name="Kravczyk M."/>
            <person name="Gurevich A."/>
            <person name="Francke R."/>
            <person name="Mueller R."/>
            <person name="Keller V."/>
            <person name="Keller A."/>
        </authorList>
    </citation>
    <scope>NUCLEOTIDE SEQUENCE</scope>
    <source>
        <strain evidence="3">S12M_St_49</strain>
    </source>
</reference>
<dbReference type="Gene3D" id="3.40.190.10">
    <property type="entry name" value="Periplasmic binding protein-like II"/>
    <property type="match status" value="2"/>
</dbReference>
<dbReference type="Proteomes" id="UP001168575">
    <property type="component" value="Unassembled WGS sequence"/>
</dbReference>
<dbReference type="PANTHER" id="PTHR30006">
    <property type="entry name" value="THIAMINE-BINDING PERIPLASMIC PROTEIN-RELATED"/>
    <property type="match status" value="1"/>
</dbReference>
<proteinExistence type="predicted"/>
<comment type="caution">
    <text evidence="3">The sequence shown here is derived from an EMBL/GenBank/DDBJ whole genome shotgun (WGS) entry which is preliminary data.</text>
</comment>
<evidence type="ECO:0000313" key="3">
    <source>
        <dbReference type="EMBL" id="MDO4841583.1"/>
    </source>
</evidence>
<accession>A0AA43RI12</accession>
<name>A0AA43RI12_9ACTN</name>
<organism evidence="3 4">
    <name type="scientific">Phoenicibacter congonensis</name>
    <dbReference type="NCBI Taxonomy" id="1944646"/>
    <lineage>
        <taxon>Bacteria</taxon>
        <taxon>Bacillati</taxon>
        <taxon>Actinomycetota</taxon>
        <taxon>Coriobacteriia</taxon>
        <taxon>Eggerthellales</taxon>
        <taxon>Eggerthellaceae</taxon>
        <taxon>Phoenicibacter</taxon>
    </lineage>
</organism>
<dbReference type="SUPFAM" id="SSF53850">
    <property type="entry name" value="Periplasmic binding protein-like II"/>
    <property type="match status" value="1"/>
</dbReference>
<dbReference type="GO" id="GO:0015888">
    <property type="term" value="P:thiamine transport"/>
    <property type="evidence" value="ECO:0007669"/>
    <property type="project" value="TreeGrafter"/>
</dbReference>
<evidence type="ECO:0000256" key="2">
    <source>
        <dbReference type="SAM" id="SignalP"/>
    </source>
</evidence>
<dbReference type="PANTHER" id="PTHR30006:SF2">
    <property type="entry name" value="ABC TRANSPORTER SUBSTRATE-BINDING PROTEIN"/>
    <property type="match status" value="1"/>
</dbReference>
<dbReference type="GO" id="GO:0030288">
    <property type="term" value="C:outer membrane-bounded periplasmic space"/>
    <property type="evidence" value="ECO:0007669"/>
    <property type="project" value="TreeGrafter"/>
</dbReference>
<dbReference type="GO" id="GO:0030975">
    <property type="term" value="F:thiamine binding"/>
    <property type="evidence" value="ECO:0007669"/>
    <property type="project" value="TreeGrafter"/>
</dbReference>
<dbReference type="EMBL" id="JAUMVS010000029">
    <property type="protein sequence ID" value="MDO4841583.1"/>
    <property type="molecule type" value="Genomic_DNA"/>
</dbReference>
<keyword evidence="1 2" id="KW-0732">Signal</keyword>
<protein>
    <submittedName>
        <fullName evidence="3">Substrate-binding domain-containing protein</fullName>
    </submittedName>
</protein>